<organism evidence="2 3">
    <name type="scientific">Bacillus phage BPS10C</name>
    <dbReference type="NCBI Taxonomy" id="1277886"/>
    <lineage>
        <taxon>Viruses</taxon>
        <taxon>Duplodnaviria</taxon>
        <taxon>Heunggongvirae</taxon>
        <taxon>Uroviricota</taxon>
        <taxon>Caudoviricetes</taxon>
        <taxon>Herelleviridae</taxon>
        <taxon>Bastillevirinae</taxon>
        <taxon>Wphvirus</taxon>
        <taxon>Wphvirus BPS10C</taxon>
    </lineage>
</organism>
<accession>W5QUV9</accession>
<dbReference type="Pfam" id="PF24195">
    <property type="entry name" value="DUF7420"/>
    <property type="match status" value="1"/>
</dbReference>
<protein>
    <submittedName>
        <fullName evidence="2">Uncharacterized protein</fullName>
    </submittedName>
</protein>
<evidence type="ECO:0000256" key="1">
    <source>
        <dbReference type="SAM" id="Phobius"/>
    </source>
</evidence>
<dbReference type="KEGG" id="vg:18480202"/>
<keyword evidence="3" id="KW-1185">Reference proteome</keyword>
<proteinExistence type="predicted"/>
<dbReference type="OrthoDB" id="18733at10239"/>
<feature type="transmembrane region" description="Helical" evidence="1">
    <location>
        <begin position="46"/>
        <end position="65"/>
    </location>
</feature>
<keyword evidence="1" id="KW-1133">Transmembrane helix</keyword>
<dbReference type="EMBL" id="KC430106">
    <property type="protein sequence ID" value="AGI12162.1"/>
    <property type="molecule type" value="Genomic_DNA"/>
</dbReference>
<keyword evidence="1" id="KW-0812">Transmembrane</keyword>
<reference evidence="2 3" key="1">
    <citation type="journal article" date="2014" name="Arch. Virol.">
        <title>Characterization and genome analysis of the Bacillus cereus-infecting bacteriophages BPS10C and BPS13.</title>
        <authorList>
            <person name="Shin H."/>
            <person name="Lee J.H."/>
            <person name="Park J."/>
            <person name="Heu S."/>
            <person name="Ryu S."/>
        </authorList>
    </citation>
    <scope>NUCLEOTIDE SEQUENCE [LARGE SCALE GENOMIC DNA]</scope>
</reference>
<sequence>MEITTLDMWVGLVAVTSVIYLGRVFNIKTQLDEKKKAGETPLYFKTYLAMLIAFLAEINSAWGIIWLGNIVLDMNLFWLFVVIFIATLVKDIVGYGVMRTYWALVVRANEKAFKESLKRDIRKMGGEA</sequence>
<feature type="transmembrane region" description="Helical" evidence="1">
    <location>
        <begin position="6"/>
        <end position="25"/>
    </location>
</feature>
<gene>
    <name evidence="2" type="ORF">BPS10C_165</name>
</gene>
<feature type="transmembrane region" description="Helical" evidence="1">
    <location>
        <begin position="77"/>
        <end position="97"/>
    </location>
</feature>
<dbReference type="GeneID" id="18480202"/>
<evidence type="ECO:0000313" key="2">
    <source>
        <dbReference type="EMBL" id="AGI12162.1"/>
    </source>
</evidence>
<keyword evidence="1" id="KW-0472">Membrane</keyword>
<evidence type="ECO:0000313" key="3">
    <source>
        <dbReference type="Proteomes" id="UP000019162"/>
    </source>
</evidence>
<dbReference type="Proteomes" id="UP000019162">
    <property type="component" value="Segment"/>
</dbReference>
<dbReference type="RefSeq" id="YP_009003051.1">
    <property type="nucleotide sequence ID" value="NC_023501.1"/>
</dbReference>
<dbReference type="InterPro" id="IPR055843">
    <property type="entry name" value="DUF7420"/>
</dbReference>
<name>W5QUV9_9CAUD</name>